<reference evidence="4 5" key="1">
    <citation type="journal article" date="2016" name="BMC Genomics">
        <title>Combined genomic and structural analyses of a cultured magnetotactic bacterium reveals its niche adaptation to a dynamic environment.</title>
        <authorList>
            <person name="Araujo A.C."/>
            <person name="Morillo V."/>
            <person name="Cypriano J."/>
            <person name="Teixeira L.C."/>
            <person name="Leao P."/>
            <person name="Lyra S."/>
            <person name="Almeida L.G."/>
            <person name="Bazylinski D.A."/>
            <person name="Vasconcellos A.T."/>
            <person name="Abreu F."/>
            <person name="Lins U."/>
        </authorList>
    </citation>
    <scope>NUCLEOTIDE SEQUENCE [LARGE SCALE GENOMIC DNA]</scope>
    <source>
        <strain evidence="4 5">IT-1</strain>
    </source>
</reference>
<evidence type="ECO:0000256" key="1">
    <source>
        <dbReference type="ARBA" id="ARBA00038420"/>
    </source>
</evidence>
<name>A0A1Y2K1H7_9PROT</name>
<dbReference type="InterPro" id="IPR050570">
    <property type="entry name" value="Cell_wall_metabolism_enzyme"/>
</dbReference>
<protein>
    <submittedName>
        <fullName evidence="4">Putative peptidase M23B</fullName>
    </submittedName>
</protein>
<dbReference type="InterPro" id="IPR018392">
    <property type="entry name" value="LysM"/>
</dbReference>
<dbReference type="Pfam" id="PF01551">
    <property type="entry name" value="Peptidase_M23"/>
    <property type="match status" value="1"/>
</dbReference>
<dbReference type="PANTHER" id="PTHR21666">
    <property type="entry name" value="PEPTIDASE-RELATED"/>
    <property type="match status" value="1"/>
</dbReference>
<proteinExistence type="inferred from homology"/>
<dbReference type="Gene3D" id="3.10.350.10">
    <property type="entry name" value="LysM domain"/>
    <property type="match status" value="1"/>
</dbReference>
<dbReference type="CDD" id="cd12797">
    <property type="entry name" value="M23_peptidase"/>
    <property type="match status" value="1"/>
</dbReference>
<comment type="similarity">
    <text evidence="1">Belongs to the E.coli NlpD/Haemophilus LppB family.</text>
</comment>
<dbReference type="STRING" id="1434232.MAIT1_01908"/>
<dbReference type="PROSITE" id="PS51782">
    <property type="entry name" value="LYSM"/>
    <property type="match status" value="1"/>
</dbReference>
<gene>
    <name evidence="4" type="ORF">MAIT1_01908</name>
</gene>
<dbReference type="Gene3D" id="2.70.70.10">
    <property type="entry name" value="Glucose Permease (Domain IIA)"/>
    <property type="match status" value="1"/>
</dbReference>
<comment type="caution">
    <text evidence="4">The sequence shown here is derived from an EMBL/GenBank/DDBJ whole genome shotgun (WGS) entry which is preliminary data.</text>
</comment>
<evidence type="ECO:0000313" key="4">
    <source>
        <dbReference type="EMBL" id="OSM01858.1"/>
    </source>
</evidence>
<dbReference type="EMBL" id="LVJN01000020">
    <property type="protein sequence ID" value="OSM01858.1"/>
    <property type="molecule type" value="Genomic_DNA"/>
</dbReference>
<feature type="domain" description="LysM" evidence="3">
    <location>
        <begin position="22"/>
        <end position="66"/>
    </location>
</feature>
<feature type="region of interest" description="Disordered" evidence="2">
    <location>
        <begin position="156"/>
        <end position="176"/>
    </location>
</feature>
<evidence type="ECO:0000256" key="2">
    <source>
        <dbReference type="SAM" id="MobiDB-lite"/>
    </source>
</evidence>
<dbReference type="SMART" id="SM00257">
    <property type="entry name" value="LysM"/>
    <property type="match status" value="1"/>
</dbReference>
<feature type="compositionally biased region" description="Low complexity" evidence="2">
    <location>
        <begin position="211"/>
        <end position="220"/>
    </location>
</feature>
<dbReference type="CDD" id="cd00118">
    <property type="entry name" value="LysM"/>
    <property type="match status" value="1"/>
</dbReference>
<sequence length="393" mass="41712">MASNRAAWEMEPSQRIHASNSGVYRVKPGDTLWAIAAVHNMDVQKLASLNGITDPDMLRVGQELRTSEPARVVRAKPVDFVKGGEVVSSAPALRRPGVSSVTMGEPPPPPGSQPLTQAHVKRFGPPVIAKTAPVAAPPVAQQFSVGGLNLAASNAAKPTHSAAPEEPASSLRAGLKPPVPLFVLPSATISTSKPKSEPAPVKSGLKEVKQSLAKASLKAPAKAEDPGNRVAPPPKRRDGADSAAEAKQIAQAREDYKRSNAWILKAGAPRSWRWPVKGKVISQFGKKGAKRNTGIDIAAKRGEPVRAAAAGVVSYADDGLPGYGNLIILRHGGKFMTAYAHTEKILVKNGQKVRAGQVIAHVGQSGRTDKPKLHFELRKKITPLNPLRYLPKK</sequence>
<dbReference type="InterPro" id="IPR016047">
    <property type="entry name" value="M23ase_b-sheet_dom"/>
</dbReference>
<dbReference type="AlphaFoldDB" id="A0A1Y2K1H7"/>
<accession>A0A1Y2K1H7</accession>
<dbReference type="InterPro" id="IPR036779">
    <property type="entry name" value="LysM_dom_sf"/>
</dbReference>
<dbReference type="Pfam" id="PF01476">
    <property type="entry name" value="LysM"/>
    <property type="match status" value="1"/>
</dbReference>
<evidence type="ECO:0000313" key="5">
    <source>
        <dbReference type="Proteomes" id="UP000194003"/>
    </source>
</evidence>
<evidence type="ECO:0000259" key="3">
    <source>
        <dbReference type="PROSITE" id="PS51782"/>
    </source>
</evidence>
<dbReference type="SUPFAM" id="SSF51261">
    <property type="entry name" value="Duplicated hybrid motif"/>
    <property type="match status" value="1"/>
</dbReference>
<dbReference type="GO" id="GO:0004222">
    <property type="term" value="F:metalloendopeptidase activity"/>
    <property type="evidence" value="ECO:0007669"/>
    <property type="project" value="TreeGrafter"/>
</dbReference>
<dbReference type="InterPro" id="IPR011055">
    <property type="entry name" value="Dup_hybrid_motif"/>
</dbReference>
<keyword evidence="5" id="KW-1185">Reference proteome</keyword>
<dbReference type="Proteomes" id="UP000194003">
    <property type="component" value="Unassembled WGS sequence"/>
</dbReference>
<organism evidence="4 5">
    <name type="scientific">Magnetofaba australis IT-1</name>
    <dbReference type="NCBI Taxonomy" id="1434232"/>
    <lineage>
        <taxon>Bacteria</taxon>
        <taxon>Pseudomonadati</taxon>
        <taxon>Pseudomonadota</taxon>
        <taxon>Magnetococcia</taxon>
        <taxon>Magnetococcales</taxon>
        <taxon>Magnetococcaceae</taxon>
        <taxon>Magnetofaba</taxon>
    </lineage>
</organism>
<feature type="region of interest" description="Disordered" evidence="2">
    <location>
        <begin position="211"/>
        <end position="243"/>
    </location>
</feature>
<dbReference type="PANTHER" id="PTHR21666:SF263">
    <property type="entry name" value="MUREIN HYDROLASE ACTIVATOR NLPD"/>
    <property type="match status" value="1"/>
</dbReference>
<dbReference type="SUPFAM" id="SSF54106">
    <property type="entry name" value="LysM domain"/>
    <property type="match status" value="1"/>
</dbReference>